<accession>A0A1C0YHN2</accession>
<gene>
    <name evidence="3" type="ORF">A6K76_14430</name>
</gene>
<dbReference type="Proteomes" id="UP000093482">
    <property type="component" value="Unassembled WGS sequence"/>
</dbReference>
<feature type="chain" id="PRO_5008649088" description="SLH domain-containing protein" evidence="1">
    <location>
        <begin position="27"/>
        <end position="383"/>
    </location>
</feature>
<name>A0A1C0YHN2_9BACL</name>
<organism evidence="3 4">
    <name type="scientific">Caryophanon latum</name>
    <dbReference type="NCBI Taxonomy" id="33977"/>
    <lineage>
        <taxon>Bacteria</taxon>
        <taxon>Bacillati</taxon>
        <taxon>Bacillota</taxon>
        <taxon>Bacilli</taxon>
        <taxon>Bacillales</taxon>
        <taxon>Caryophanaceae</taxon>
        <taxon>Caryophanon</taxon>
    </lineage>
</organism>
<dbReference type="PROSITE" id="PS51272">
    <property type="entry name" value="SLH"/>
    <property type="match status" value="3"/>
</dbReference>
<evidence type="ECO:0000259" key="2">
    <source>
        <dbReference type="PROSITE" id="PS51272"/>
    </source>
</evidence>
<dbReference type="EMBL" id="MATO01000061">
    <property type="protein sequence ID" value="OCS86702.1"/>
    <property type="molecule type" value="Genomic_DNA"/>
</dbReference>
<feature type="domain" description="SLH" evidence="2">
    <location>
        <begin position="25"/>
        <end position="88"/>
    </location>
</feature>
<dbReference type="InterPro" id="IPR001119">
    <property type="entry name" value="SLH_dom"/>
</dbReference>
<reference evidence="3 4" key="1">
    <citation type="submission" date="2016-07" db="EMBL/GenBank/DDBJ databases">
        <title>Caryophanon latum genome sequencing.</title>
        <authorList>
            <person name="Verma A."/>
            <person name="Pal Y."/>
            <person name="Krishnamurthi S."/>
        </authorList>
    </citation>
    <scope>NUCLEOTIDE SEQUENCE [LARGE SCALE GENOMIC DNA]</scope>
    <source>
        <strain evidence="3 4">DSM 14151</strain>
    </source>
</reference>
<feature type="signal peptide" evidence="1">
    <location>
        <begin position="1"/>
        <end position="26"/>
    </location>
</feature>
<protein>
    <recommendedName>
        <fullName evidence="2">SLH domain-containing protein</fullName>
    </recommendedName>
</protein>
<evidence type="ECO:0000313" key="3">
    <source>
        <dbReference type="EMBL" id="OCS86702.1"/>
    </source>
</evidence>
<proteinExistence type="predicted"/>
<keyword evidence="1" id="KW-0732">Signal</keyword>
<dbReference type="PANTHER" id="PTHR43308:SF5">
    <property type="entry name" value="S-LAYER PROTEIN _ PEPTIDOGLYCAN ENDO-BETA-N-ACETYLGLUCOSAMINIDASE"/>
    <property type="match status" value="1"/>
</dbReference>
<dbReference type="PANTHER" id="PTHR43308">
    <property type="entry name" value="OUTER MEMBRANE PROTEIN ALPHA-RELATED"/>
    <property type="match status" value="1"/>
</dbReference>
<sequence>MKRMKTIGRIAAFTMMLAVFPNVTSAASFTDVSAKHGAKQEIEYLVDKGVIKGFQDGTFKPQKEVTKANVATMLARALKLDLTNVKNPNLPDVPTTHTSYKEIAAVVNAGFMPGGEFKPYAAITRGEMARAITNAFGLSGDGRVSFSDVNSQYWAYKYIDALATNGITIGYEDGTFRPAASLTRAQFSSFLARALDPAFVKKNDASGVSTIPTVSASKKPAGTVSFNFNENYIYTYSTRTIAGGDQWHNEEMKAIGKNGDGWMVWEMNVAKKATYKFQTRNTTNNFEYTLPQAATSVGGHVYQLPYDAEIGSTWEHKGISYKLVAIKNTHTTKAATFKNVYVVESIENNKKMQTYYANDFGEILKLTADGQVQRELIRIKLVH</sequence>
<keyword evidence="4" id="KW-1185">Reference proteome</keyword>
<evidence type="ECO:0000256" key="1">
    <source>
        <dbReference type="SAM" id="SignalP"/>
    </source>
</evidence>
<feature type="domain" description="SLH" evidence="2">
    <location>
        <begin position="89"/>
        <end position="141"/>
    </location>
</feature>
<dbReference type="Pfam" id="PF00395">
    <property type="entry name" value="SLH"/>
    <property type="match status" value="3"/>
</dbReference>
<evidence type="ECO:0000313" key="4">
    <source>
        <dbReference type="Proteomes" id="UP000093482"/>
    </source>
</evidence>
<dbReference type="AlphaFoldDB" id="A0A1C0YHN2"/>
<comment type="caution">
    <text evidence="3">The sequence shown here is derived from an EMBL/GenBank/DDBJ whole genome shotgun (WGS) entry which is preliminary data.</text>
</comment>
<dbReference type="InterPro" id="IPR051465">
    <property type="entry name" value="Cell_Envelope_Struct_Comp"/>
</dbReference>
<feature type="domain" description="SLH" evidence="2">
    <location>
        <begin position="142"/>
        <end position="205"/>
    </location>
</feature>